<feature type="binding site" evidence="7">
    <location>
        <position position="64"/>
    </location>
    <ligand>
        <name>tRNA</name>
        <dbReference type="ChEBI" id="CHEBI:17843"/>
    </ligand>
</feature>
<comment type="catalytic activity">
    <reaction evidence="7 8">
        <text>an N-acyl-L-alpha-aminoacyl-tRNA + H2O = an N-acyl-L-amino acid + a tRNA + H(+)</text>
        <dbReference type="Rhea" id="RHEA:54448"/>
        <dbReference type="Rhea" id="RHEA-COMP:10123"/>
        <dbReference type="Rhea" id="RHEA-COMP:13883"/>
        <dbReference type="ChEBI" id="CHEBI:15377"/>
        <dbReference type="ChEBI" id="CHEBI:15378"/>
        <dbReference type="ChEBI" id="CHEBI:59874"/>
        <dbReference type="ChEBI" id="CHEBI:78442"/>
        <dbReference type="ChEBI" id="CHEBI:138191"/>
        <dbReference type="EC" id="3.1.1.29"/>
    </reaction>
</comment>
<evidence type="ECO:0000256" key="2">
    <source>
        <dbReference type="ARBA" id="ARBA00022555"/>
    </source>
</evidence>
<comment type="function">
    <text evidence="7">Catalyzes the release of premature peptidyl moieties from peptidyl-tRNA molecules trapped in stalled 50S ribosomal subunits, and thus maintains levels of free tRNAs and 50S ribosomes.</text>
</comment>
<keyword evidence="7" id="KW-0963">Cytoplasm</keyword>
<sequence length="186" mass="20874">MKLIVGLGNPGSKYEHTRHNIGFEAIDAISEKHQIPLTKTKFNALYGKGKINDEDILLVKPLTYMNLSGEAVAPLMNFYKLSIDDLLVIYDDMDLAVGKIRLRKKGSAGGHNGIKSLIAHLGTQDFKRIRVGIGRPDGRQPVIDYVLQRFGENEKDTISQAIEKAKEASAYWTKHSFEQVMNRFNS</sequence>
<dbReference type="InterPro" id="IPR001328">
    <property type="entry name" value="Pept_tRNA_hydro"/>
</dbReference>
<dbReference type="NCBIfam" id="TIGR00447">
    <property type="entry name" value="pth"/>
    <property type="match status" value="1"/>
</dbReference>
<proteinExistence type="inferred from homology"/>
<evidence type="ECO:0000256" key="5">
    <source>
        <dbReference type="ARBA" id="ARBA00038063"/>
    </source>
</evidence>
<dbReference type="PANTHER" id="PTHR17224">
    <property type="entry name" value="PEPTIDYL-TRNA HYDROLASE"/>
    <property type="match status" value="1"/>
</dbReference>
<evidence type="ECO:0000256" key="6">
    <source>
        <dbReference type="ARBA" id="ARBA00050038"/>
    </source>
</evidence>
<dbReference type="Pfam" id="PF01195">
    <property type="entry name" value="Pept_tRNA_hydro"/>
    <property type="match status" value="1"/>
</dbReference>
<dbReference type="EMBL" id="JBHTCO010000038">
    <property type="protein sequence ID" value="MFC7394731.1"/>
    <property type="molecule type" value="Genomic_DNA"/>
</dbReference>
<feature type="site" description="Stabilizes the basic form of H active site to accept a proton" evidence="7">
    <location>
        <position position="91"/>
    </location>
</feature>
<comment type="function">
    <text evidence="7">Hydrolyzes ribosome-free peptidyl-tRNAs (with 1 or more amino acids incorporated), which drop off the ribosome during protein synthesis, or as a result of ribosome stalling.</text>
</comment>
<comment type="similarity">
    <text evidence="5 7 9">Belongs to the PTH family.</text>
</comment>
<accession>A0ABW2Q2D6</accession>
<dbReference type="PANTHER" id="PTHR17224:SF1">
    <property type="entry name" value="PEPTIDYL-TRNA HYDROLASE"/>
    <property type="match status" value="1"/>
</dbReference>
<feature type="binding site" evidence="7">
    <location>
        <position position="112"/>
    </location>
    <ligand>
        <name>tRNA</name>
        <dbReference type="ChEBI" id="CHEBI:17843"/>
    </ligand>
</feature>
<dbReference type="Gene3D" id="3.40.50.1470">
    <property type="entry name" value="Peptidyl-tRNA hydrolase"/>
    <property type="match status" value="1"/>
</dbReference>
<keyword evidence="3 7" id="KW-0378">Hydrolase</keyword>
<feature type="binding site" evidence="7">
    <location>
        <position position="14"/>
    </location>
    <ligand>
        <name>tRNA</name>
        <dbReference type="ChEBI" id="CHEBI:17843"/>
    </ligand>
</feature>
<dbReference type="InterPro" id="IPR018171">
    <property type="entry name" value="Pept_tRNA_hydro_CS"/>
</dbReference>
<dbReference type="RefSeq" id="WP_380968498.1">
    <property type="nucleotide sequence ID" value="NZ_JBHTCO010000038.1"/>
</dbReference>
<dbReference type="PROSITE" id="PS01196">
    <property type="entry name" value="PEPT_TRNA_HYDROL_2"/>
    <property type="match status" value="1"/>
</dbReference>
<evidence type="ECO:0000256" key="1">
    <source>
        <dbReference type="ARBA" id="ARBA00013260"/>
    </source>
</evidence>
<comment type="caution">
    <text evidence="10">The sequence shown here is derived from an EMBL/GenBank/DDBJ whole genome shotgun (WGS) entry which is preliminary data.</text>
</comment>
<feature type="active site" description="Proton acceptor" evidence="7">
    <location>
        <position position="19"/>
    </location>
</feature>
<evidence type="ECO:0000313" key="11">
    <source>
        <dbReference type="Proteomes" id="UP001596505"/>
    </source>
</evidence>
<dbReference type="HAMAP" id="MF_00083">
    <property type="entry name" value="Pept_tRNA_hydro_bact"/>
    <property type="match status" value="1"/>
</dbReference>
<keyword evidence="4 7" id="KW-0694">RNA-binding</keyword>
<comment type="subunit">
    <text evidence="7">Monomer.</text>
</comment>
<evidence type="ECO:0000313" key="10">
    <source>
        <dbReference type="EMBL" id="MFC7394731.1"/>
    </source>
</evidence>
<dbReference type="Proteomes" id="UP001596505">
    <property type="component" value="Unassembled WGS sequence"/>
</dbReference>
<dbReference type="EC" id="3.1.1.29" evidence="1 7"/>
<comment type="subcellular location">
    <subcellularLocation>
        <location evidence="7">Cytoplasm</location>
    </subcellularLocation>
</comment>
<evidence type="ECO:0000256" key="9">
    <source>
        <dbReference type="RuleBase" id="RU004320"/>
    </source>
</evidence>
<organism evidence="10 11">
    <name type="scientific">Scopulibacillus cellulosilyticus</name>
    <dbReference type="NCBI Taxonomy" id="2665665"/>
    <lineage>
        <taxon>Bacteria</taxon>
        <taxon>Bacillati</taxon>
        <taxon>Bacillota</taxon>
        <taxon>Bacilli</taxon>
        <taxon>Bacillales</taxon>
        <taxon>Sporolactobacillaceae</taxon>
        <taxon>Scopulibacillus</taxon>
    </lineage>
</organism>
<gene>
    <name evidence="7 10" type="primary">pth</name>
    <name evidence="10" type="ORF">ACFQRG_17550</name>
</gene>
<keyword evidence="11" id="KW-1185">Reference proteome</keyword>
<evidence type="ECO:0000256" key="4">
    <source>
        <dbReference type="ARBA" id="ARBA00022884"/>
    </source>
</evidence>
<feature type="binding site" evidence="7">
    <location>
        <position position="66"/>
    </location>
    <ligand>
        <name>tRNA</name>
        <dbReference type="ChEBI" id="CHEBI:17843"/>
    </ligand>
</feature>
<evidence type="ECO:0000256" key="8">
    <source>
        <dbReference type="RuleBase" id="RU000673"/>
    </source>
</evidence>
<feature type="site" description="Discriminates between blocked and unblocked aminoacyl-tRNA" evidence="7">
    <location>
        <position position="9"/>
    </location>
</feature>
<protein>
    <recommendedName>
        <fullName evidence="6 7">Peptidyl-tRNA hydrolase</fullName>
        <shortName evidence="7">Pth</shortName>
        <ecNumber evidence="1 7">3.1.1.29</ecNumber>
    </recommendedName>
</protein>
<dbReference type="GO" id="GO:0004045">
    <property type="term" value="F:peptidyl-tRNA hydrolase activity"/>
    <property type="evidence" value="ECO:0007669"/>
    <property type="project" value="UniProtKB-EC"/>
</dbReference>
<dbReference type="SUPFAM" id="SSF53178">
    <property type="entry name" value="Peptidyl-tRNA hydrolase-like"/>
    <property type="match status" value="1"/>
</dbReference>
<name>A0ABW2Q2D6_9BACL</name>
<reference evidence="11" key="1">
    <citation type="journal article" date="2019" name="Int. J. Syst. Evol. Microbiol.">
        <title>The Global Catalogue of Microorganisms (GCM) 10K type strain sequencing project: providing services to taxonomists for standard genome sequencing and annotation.</title>
        <authorList>
            <consortium name="The Broad Institute Genomics Platform"/>
            <consortium name="The Broad Institute Genome Sequencing Center for Infectious Disease"/>
            <person name="Wu L."/>
            <person name="Ma J."/>
        </authorList>
    </citation>
    <scope>NUCLEOTIDE SEQUENCE [LARGE SCALE GENOMIC DNA]</scope>
    <source>
        <strain evidence="11">CGMCC 1.16305</strain>
    </source>
</reference>
<evidence type="ECO:0000256" key="7">
    <source>
        <dbReference type="HAMAP-Rule" id="MF_00083"/>
    </source>
</evidence>
<keyword evidence="2 7" id="KW-0820">tRNA-binding</keyword>
<dbReference type="PROSITE" id="PS01195">
    <property type="entry name" value="PEPT_TRNA_HYDROL_1"/>
    <property type="match status" value="1"/>
</dbReference>
<dbReference type="InterPro" id="IPR036416">
    <property type="entry name" value="Pept_tRNA_hydro_sf"/>
</dbReference>
<dbReference type="CDD" id="cd00462">
    <property type="entry name" value="PTH"/>
    <property type="match status" value="1"/>
</dbReference>
<evidence type="ECO:0000256" key="3">
    <source>
        <dbReference type="ARBA" id="ARBA00022801"/>
    </source>
</evidence>